<organism evidence="12 13">
    <name type="scientific">Henningerozyma blattae (strain ATCC 34711 / CBS 6284 / DSM 70876 / NBRC 10599 / NRRL Y-10934 / UCD 77-7)</name>
    <name type="common">Yeast</name>
    <name type="synonym">Tetrapisispora blattae</name>
    <dbReference type="NCBI Taxonomy" id="1071380"/>
    <lineage>
        <taxon>Eukaryota</taxon>
        <taxon>Fungi</taxon>
        <taxon>Dikarya</taxon>
        <taxon>Ascomycota</taxon>
        <taxon>Saccharomycotina</taxon>
        <taxon>Saccharomycetes</taxon>
        <taxon>Saccharomycetales</taxon>
        <taxon>Saccharomycetaceae</taxon>
        <taxon>Henningerozyma</taxon>
    </lineage>
</organism>
<dbReference type="GO" id="GO:0004674">
    <property type="term" value="F:protein serine/threonine kinase activity"/>
    <property type="evidence" value="ECO:0007669"/>
    <property type="project" value="UniProtKB-KW"/>
</dbReference>
<evidence type="ECO:0000256" key="5">
    <source>
        <dbReference type="ARBA" id="ARBA00022777"/>
    </source>
</evidence>
<dbReference type="Gene3D" id="1.10.510.10">
    <property type="entry name" value="Transferase(Phosphotransferase) domain 1"/>
    <property type="match status" value="1"/>
</dbReference>
<dbReference type="STRING" id="1071380.I2H9P5"/>
<feature type="compositionally biased region" description="Polar residues" evidence="10">
    <location>
        <begin position="71"/>
        <end position="80"/>
    </location>
</feature>
<feature type="compositionally biased region" description="Polar residues" evidence="10">
    <location>
        <begin position="131"/>
        <end position="142"/>
    </location>
</feature>
<feature type="domain" description="Protein kinase" evidence="11">
    <location>
        <begin position="464"/>
        <end position="762"/>
    </location>
</feature>
<gene>
    <name evidence="12" type="primary">TBLA0J00990</name>
    <name evidence="12" type="ORF">TBLA_0J00990</name>
</gene>
<dbReference type="GO" id="GO:0005524">
    <property type="term" value="F:ATP binding"/>
    <property type="evidence" value="ECO:0007669"/>
    <property type="project" value="UniProtKB-KW"/>
</dbReference>
<dbReference type="OrthoDB" id="6513151at2759"/>
<dbReference type="HOGENOM" id="CLU_016904_0_0_1"/>
<evidence type="ECO:0000256" key="9">
    <source>
        <dbReference type="ARBA" id="ARBA00048679"/>
    </source>
</evidence>
<dbReference type="GO" id="GO:0030003">
    <property type="term" value="P:intracellular monoatomic cation homeostasis"/>
    <property type="evidence" value="ECO:0007669"/>
    <property type="project" value="TreeGrafter"/>
</dbReference>
<dbReference type="InterPro" id="IPR000719">
    <property type="entry name" value="Prot_kinase_dom"/>
</dbReference>
<keyword evidence="3" id="KW-0808">Transferase</keyword>
<dbReference type="GO" id="GO:0005829">
    <property type="term" value="C:cytosol"/>
    <property type="evidence" value="ECO:0007669"/>
    <property type="project" value="TreeGrafter"/>
</dbReference>
<dbReference type="PANTHER" id="PTHR24343:SF43">
    <property type="entry name" value="SERINE_THREONINE-PROTEIN KINASE HAL5-RELATED"/>
    <property type="match status" value="1"/>
</dbReference>
<feature type="compositionally biased region" description="Low complexity" evidence="10">
    <location>
        <begin position="178"/>
        <end position="205"/>
    </location>
</feature>
<name>I2H9P5_HENB6</name>
<dbReference type="GeneID" id="14498280"/>
<dbReference type="InParanoid" id="I2H9P5"/>
<dbReference type="InterPro" id="IPR011009">
    <property type="entry name" value="Kinase-like_dom_sf"/>
</dbReference>
<feature type="compositionally biased region" description="Basic residues" evidence="10">
    <location>
        <begin position="155"/>
        <end position="167"/>
    </location>
</feature>
<keyword evidence="5" id="KW-0418">Kinase</keyword>
<dbReference type="EC" id="2.7.11.1" evidence="1"/>
<comment type="similarity">
    <text evidence="7">Belongs to the protein kinase superfamily. CAMK Ser/Thr protein kinase family. NPR/HAL subfamily. HAL5 sub-subfamily.</text>
</comment>
<feature type="region of interest" description="Disordered" evidence="10">
    <location>
        <begin position="57"/>
        <end position="142"/>
    </location>
</feature>
<feature type="compositionally biased region" description="Basic and acidic residues" evidence="10">
    <location>
        <begin position="376"/>
        <end position="388"/>
    </location>
</feature>
<dbReference type="eggNOG" id="KOG0590">
    <property type="taxonomic scope" value="Eukaryota"/>
</dbReference>
<dbReference type="Proteomes" id="UP000002866">
    <property type="component" value="Chromosome 10"/>
</dbReference>
<evidence type="ECO:0000256" key="2">
    <source>
        <dbReference type="ARBA" id="ARBA00022527"/>
    </source>
</evidence>
<keyword evidence="2" id="KW-0723">Serine/threonine-protein kinase</keyword>
<keyword evidence="13" id="KW-1185">Reference proteome</keyword>
<feature type="region of interest" description="Disordered" evidence="10">
    <location>
        <begin position="350"/>
        <end position="396"/>
    </location>
</feature>
<keyword evidence="6" id="KW-0067">ATP-binding</keyword>
<evidence type="ECO:0000313" key="12">
    <source>
        <dbReference type="EMBL" id="CCH63097.1"/>
    </source>
</evidence>
<accession>I2H9P5</accession>
<dbReference type="OMA" id="EFYVFEE"/>
<dbReference type="KEGG" id="tbl:TBLA_0J00990"/>
<proteinExistence type="inferred from homology"/>
<reference evidence="12 13" key="1">
    <citation type="journal article" date="2011" name="Proc. Natl. Acad. Sci. U.S.A.">
        <title>Evolutionary erosion of yeast sex chromosomes by mating-type switching accidents.</title>
        <authorList>
            <person name="Gordon J.L."/>
            <person name="Armisen D."/>
            <person name="Proux-Wera E."/>
            <person name="Oheigeartaigh S.S."/>
            <person name="Byrne K.P."/>
            <person name="Wolfe K.H."/>
        </authorList>
    </citation>
    <scope>NUCLEOTIDE SEQUENCE [LARGE SCALE GENOMIC DNA]</scope>
    <source>
        <strain evidence="13">ATCC 34711 / CBS 6284 / DSM 70876 / NBRC 10599 / NRRL Y-10934 / UCD 77-7</strain>
    </source>
</reference>
<feature type="region of interest" description="Disordered" evidence="10">
    <location>
        <begin position="155"/>
        <end position="216"/>
    </location>
</feature>
<sequence>MHSPLSSPMHSPLHSPSMKPLAKIITSTINPSMIPDISKLSLNDASLSKQNTSETSYISDFQNYPPPPQLANHSNSSNLVHPSHHLRRPSHRESNDTILCGSNDINRQPPSTPKHMECISPQNSKKDNDLLATSGSLDSTPRNIDAVLDHKIVSRKHSKSLSRKPSSKNKSTDELFKTSTTQNNNQPNQLPPLSTKKNISRSNSIKSRDGTPTTCIPNENTVIIQVDNFKVYKDGHHVHDLKISPILQDNFNSVSSASSTSSIDINENIRQGKQSQSQQHSNETAVKQKSSLFSLSTFFKPHQKDSNAPSIETIPMDDFSLANGTSLLPRKYLYQLTNSAPSSFFNLNCSTSSSSSPSNSNSKNNSNESLTLSKKQHSETATEDEKNCSSKNPKIVNPMAAVGPEELKLINTISDQIHKKFRYYNPKYSSSSSSTSPSPPLTSNQTFSKDPSKRKGETFSELYGKPIAKLGHGAYGVVKLCAKQKPQRSINYPTYSSNSKYFFAVKELKPRPNEPLEKFSTRITSEFIIGLSLNRSNDKHKPPKNILHIIDLMHINGAFIEVMEFCPAGDLYSLLIRNSKNGSSLHPLEADCFMKQLLHGVKYMHDHGVAHCDLKPENLLLYPSGLLKICDFGTSCVFQTAWERHPHSQSGAVGSEPYVAPEEFIPRNDYDPRLVDSWSCGVIYCSMVLGHYLWKIAVPEKDSFYSSFLDELESDEEFYIFEELRHINHDINRFRKVALYKIFQPNPKKRVCVDQVLSSSWMKHTRCCISYRSNDIER</sequence>
<comment type="catalytic activity">
    <reaction evidence="8">
        <text>L-threonyl-[protein] + ATP = O-phospho-L-threonyl-[protein] + ADP + H(+)</text>
        <dbReference type="Rhea" id="RHEA:46608"/>
        <dbReference type="Rhea" id="RHEA-COMP:11060"/>
        <dbReference type="Rhea" id="RHEA-COMP:11605"/>
        <dbReference type="ChEBI" id="CHEBI:15378"/>
        <dbReference type="ChEBI" id="CHEBI:30013"/>
        <dbReference type="ChEBI" id="CHEBI:30616"/>
        <dbReference type="ChEBI" id="CHEBI:61977"/>
        <dbReference type="ChEBI" id="CHEBI:456216"/>
        <dbReference type="EC" id="2.7.11.1"/>
    </reaction>
</comment>
<dbReference type="EMBL" id="HE806325">
    <property type="protein sequence ID" value="CCH63097.1"/>
    <property type="molecule type" value="Genomic_DNA"/>
</dbReference>
<protein>
    <recommendedName>
        <fullName evidence="1">non-specific serine/threonine protein kinase</fullName>
        <ecNumber evidence="1">2.7.11.1</ecNumber>
    </recommendedName>
</protein>
<dbReference type="SMART" id="SM00220">
    <property type="entry name" value="S_TKc"/>
    <property type="match status" value="1"/>
</dbReference>
<feature type="region of interest" description="Disordered" evidence="10">
    <location>
        <begin position="428"/>
        <end position="455"/>
    </location>
</feature>
<dbReference type="InterPro" id="IPR008271">
    <property type="entry name" value="Ser/Thr_kinase_AS"/>
</dbReference>
<evidence type="ECO:0000256" key="1">
    <source>
        <dbReference type="ARBA" id="ARBA00012513"/>
    </source>
</evidence>
<dbReference type="PROSITE" id="PS50011">
    <property type="entry name" value="PROTEIN_KINASE_DOM"/>
    <property type="match status" value="1"/>
</dbReference>
<dbReference type="PROSITE" id="PS00108">
    <property type="entry name" value="PROTEIN_KINASE_ST"/>
    <property type="match status" value="1"/>
</dbReference>
<dbReference type="FunCoup" id="I2H9P5">
    <property type="interactions" value="218"/>
</dbReference>
<evidence type="ECO:0000256" key="6">
    <source>
        <dbReference type="ARBA" id="ARBA00022840"/>
    </source>
</evidence>
<evidence type="ECO:0000259" key="11">
    <source>
        <dbReference type="PROSITE" id="PS50011"/>
    </source>
</evidence>
<keyword evidence="4" id="KW-0547">Nucleotide-binding</keyword>
<feature type="compositionally biased region" description="Low complexity" evidence="10">
    <location>
        <begin position="350"/>
        <end position="373"/>
    </location>
</feature>
<dbReference type="PANTHER" id="PTHR24343">
    <property type="entry name" value="SERINE/THREONINE KINASE"/>
    <property type="match status" value="1"/>
</dbReference>
<dbReference type="Pfam" id="PF00069">
    <property type="entry name" value="Pkinase"/>
    <property type="match status" value="1"/>
</dbReference>
<evidence type="ECO:0000256" key="8">
    <source>
        <dbReference type="ARBA" id="ARBA00047899"/>
    </source>
</evidence>
<dbReference type="RefSeq" id="XP_004182616.1">
    <property type="nucleotide sequence ID" value="XM_004182568.1"/>
</dbReference>
<comment type="catalytic activity">
    <reaction evidence="9">
        <text>L-seryl-[protein] + ATP = O-phospho-L-seryl-[protein] + ADP + H(+)</text>
        <dbReference type="Rhea" id="RHEA:17989"/>
        <dbReference type="Rhea" id="RHEA-COMP:9863"/>
        <dbReference type="Rhea" id="RHEA-COMP:11604"/>
        <dbReference type="ChEBI" id="CHEBI:15378"/>
        <dbReference type="ChEBI" id="CHEBI:29999"/>
        <dbReference type="ChEBI" id="CHEBI:30616"/>
        <dbReference type="ChEBI" id="CHEBI:83421"/>
        <dbReference type="ChEBI" id="CHEBI:456216"/>
        <dbReference type="EC" id="2.7.11.1"/>
    </reaction>
</comment>
<dbReference type="AlphaFoldDB" id="I2H9P5"/>
<evidence type="ECO:0000313" key="13">
    <source>
        <dbReference type="Proteomes" id="UP000002866"/>
    </source>
</evidence>
<dbReference type="SUPFAM" id="SSF56112">
    <property type="entry name" value="Protein kinase-like (PK-like)"/>
    <property type="match status" value="1"/>
</dbReference>
<evidence type="ECO:0000256" key="10">
    <source>
        <dbReference type="SAM" id="MobiDB-lite"/>
    </source>
</evidence>
<evidence type="ECO:0000256" key="7">
    <source>
        <dbReference type="ARBA" id="ARBA00038505"/>
    </source>
</evidence>
<evidence type="ECO:0000256" key="4">
    <source>
        <dbReference type="ARBA" id="ARBA00022741"/>
    </source>
</evidence>
<evidence type="ECO:0000256" key="3">
    <source>
        <dbReference type="ARBA" id="ARBA00022679"/>
    </source>
</evidence>